<accession>D2UZL5</accession>
<dbReference type="InterPro" id="IPR027417">
    <property type="entry name" value="P-loop_NTPase"/>
</dbReference>
<dbReference type="AlphaFoldDB" id="D2UZL5"/>
<gene>
    <name evidence="3" type="ORF">NAEGRDRAFT_45503</name>
</gene>
<dbReference type="RefSeq" id="XP_002682919.1">
    <property type="nucleotide sequence ID" value="XM_002682873.1"/>
</dbReference>
<sequence length="496" mass="56931">MPPRTRSSVARGVIDSSSGEETFSDDDCDSDSIVTEKNKRKISNQSIRKKVRVINSQKVISSESSNQDSSQGDSTNNVSCIQQIYEQMLKDFNEENFNSLPQARLEEYENIKQKIENSIKKQRGLVIHLFGREGCGKTHLMKFIINQMKGNGSLLETIPFLDCSTNQIDSLKELCKILYLSFNKRELKSITPSKLFTKCKKMRLIVLDSADCLITEKPKVREQLKKWADSFNCIFICITTNQIVSHENLLIFRPLSSTDLTIILNEKLKTFIERTEKPMFDRNLIGIISKHFEEFDMRHVLKLIKNVISLCMLKNANQVNIPSFFQIAASDLATRNPVSIISSLSFSQHRLLEVLTRKQSIVQNIEQQIQFNKLLESSDSEDLVLKHREDISSLVFYETVSLDHVIRTFNDYMQDFTNENIPYAEVKEMCRVLDDLKLLKLDQMKMEDTVHSKVIISNNIKADSTIDIVTVLVSFETVQEGIAKKKEKTQSDTSLK</sequence>
<dbReference type="InterPro" id="IPR003959">
    <property type="entry name" value="ATPase_AAA_core"/>
</dbReference>
<feature type="domain" description="AAA+ ATPase" evidence="2">
    <location>
        <begin position="123"/>
        <end position="264"/>
    </location>
</feature>
<dbReference type="GeneID" id="8863456"/>
<feature type="region of interest" description="Disordered" evidence="1">
    <location>
        <begin position="1"/>
        <end position="31"/>
    </location>
</feature>
<organism evidence="4">
    <name type="scientific">Naegleria gruberi</name>
    <name type="common">Amoeba</name>
    <dbReference type="NCBI Taxonomy" id="5762"/>
    <lineage>
        <taxon>Eukaryota</taxon>
        <taxon>Discoba</taxon>
        <taxon>Heterolobosea</taxon>
        <taxon>Tetramitia</taxon>
        <taxon>Eutetramitia</taxon>
        <taxon>Vahlkampfiidae</taxon>
        <taxon>Naegleria</taxon>
    </lineage>
</organism>
<dbReference type="VEuPathDB" id="AmoebaDB:NAEGRDRAFT_45503"/>
<dbReference type="Proteomes" id="UP000006671">
    <property type="component" value="Unassembled WGS sequence"/>
</dbReference>
<dbReference type="OrthoDB" id="10266759at2759"/>
<dbReference type="EMBL" id="GG738846">
    <property type="protein sequence ID" value="EFC50175.1"/>
    <property type="molecule type" value="Genomic_DNA"/>
</dbReference>
<dbReference type="SMART" id="SM00382">
    <property type="entry name" value="AAA"/>
    <property type="match status" value="1"/>
</dbReference>
<dbReference type="OMA" id="CIFICIT"/>
<proteinExistence type="predicted"/>
<reference evidence="3 4" key="1">
    <citation type="journal article" date="2010" name="Cell">
        <title>The genome of Naegleria gruberi illuminates early eukaryotic versatility.</title>
        <authorList>
            <person name="Fritz-Laylin L.K."/>
            <person name="Prochnik S.E."/>
            <person name="Ginger M.L."/>
            <person name="Dacks J.B."/>
            <person name="Carpenter M.L."/>
            <person name="Field M.C."/>
            <person name="Kuo A."/>
            <person name="Paredez A."/>
            <person name="Chapman J."/>
            <person name="Pham J."/>
            <person name="Shu S."/>
            <person name="Neupane R."/>
            <person name="Cipriano M."/>
            <person name="Mancuso J."/>
            <person name="Tu H."/>
            <person name="Salamov A."/>
            <person name="Lindquist E."/>
            <person name="Shapiro H."/>
            <person name="Lucas S."/>
            <person name="Grigoriev I.V."/>
            <person name="Cande W.Z."/>
            <person name="Fulton C."/>
            <person name="Rokhsar D.S."/>
            <person name="Dawson S.C."/>
        </authorList>
    </citation>
    <scope>NUCLEOTIDE SEQUENCE [LARGE SCALE GENOMIC DNA]</scope>
    <source>
        <strain evidence="3 4">NEG-M</strain>
    </source>
</reference>
<dbReference type="Pfam" id="PF00004">
    <property type="entry name" value="AAA"/>
    <property type="match status" value="1"/>
</dbReference>
<evidence type="ECO:0000313" key="3">
    <source>
        <dbReference type="EMBL" id="EFC50175.1"/>
    </source>
</evidence>
<dbReference type="SUPFAM" id="SSF52540">
    <property type="entry name" value="P-loop containing nucleoside triphosphate hydrolases"/>
    <property type="match status" value="1"/>
</dbReference>
<dbReference type="InParanoid" id="D2UZL5"/>
<name>D2UZL5_NAEGR</name>
<evidence type="ECO:0000313" key="4">
    <source>
        <dbReference type="Proteomes" id="UP000006671"/>
    </source>
</evidence>
<protein>
    <submittedName>
        <fullName evidence="3">Predicted protein</fullName>
    </submittedName>
</protein>
<evidence type="ECO:0000259" key="2">
    <source>
        <dbReference type="SMART" id="SM00382"/>
    </source>
</evidence>
<keyword evidence="4" id="KW-1185">Reference proteome</keyword>
<dbReference type="InterPro" id="IPR003593">
    <property type="entry name" value="AAA+_ATPase"/>
</dbReference>
<dbReference type="GO" id="GO:0005524">
    <property type="term" value="F:ATP binding"/>
    <property type="evidence" value="ECO:0007669"/>
    <property type="project" value="InterPro"/>
</dbReference>
<dbReference type="GO" id="GO:0016887">
    <property type="term" value="F:ATP hydrolysis activity"/>
    <property type="evidence" value="ECO:0007669"/>
    <property type="project" value="InterPro"/>
</dbReference>
<dbReference type="KEGG" id="ngr:NAEGRDRAFT_45503"/>
<dbReference type="Gene3D" id="3.40.50.300">
    <property type="entry name" value="P-loop containing nucleotide triphosphate hydrolases"/>
    <property type="match status" value="1"/>
</dbReference>
<evidence type="ECO:0000256" key="1">
    <source>
        <dbReference type="SAM" id="MobiDB-lite"/>
    </source>
</evidence>